<accession>Z9JY81</accession>
<dbReference type="Gene3D" id="3.40.50.2300">
    <property type="match status" value="1"/>
</dbReference>
<dbReference type="GO" id="GO:0006355">
    <property type="term" value="P:regulation of DNA-templated transcription"/>
    <property type="evidence" value="ECO:0007669"/>
    <property type="project" value="InterPro"/>
</dbReference>
<evidence type="ECO:0000256" key="4">
    <source>
        <dbReference type="ARBA" id="ARBA00023163"/>
    </source>
</evidence>
<dbReference type="InterPro" id="IPR001789">
    <property type="entry name" value="Sig_transdc_resp-reg_receiver"/>
</dbReference>
<dbReference type="OrthoDB" id="9808843at2"/>
<keyword evidence="3" id="KW-0238">DNA-binding</keyword>
<keyword evidence="9" id="KW-1185">Reference proteome</keyword>
<gene>
    <name evidence="8" type="ORF">BF93_07075</name>
</gene>
<protein>
    <submittedName>
        <fullName evidence="8">LuxR family transcriptional regulator</fullName>
    </submittedName>
</protein>
<evidence type="ECO:0000256" key="1">
    <source>
        <dbReference type="ARBA" id="ARBA00022553"/>
    </source>
</evidence>
<dbReference type="SMART" id="SM00448">
    <property type="entry name" value="REC"/>
    <property type="match status" value="1"/>
</dbReference>
<dbReference type="SUPFAM" id="SSF46894">
    <property type="entry name" value="C-terminal effector domain of the bipartite response regulators"/>
    <property type="match status" value="1"/>
</dbReference>
<dbReference type="InterPro" id="IPR000792">
    <property type="entry name" value="Tscrpt_reg_LuxR_C"/>
</dbReference>
<dbReference type="Proteomes" id="UP000023067">
    <property type="component" value="Unassembled WGS sequence"/>
</dbReference>
<evidence type="ECO:0000313" key="8">
    <source>
        <dbReference type="EMBL" id="EWS82776.1"/>
    </source>
</evidence>
<feature type="domain" description="HTH luxR-type" evidence="6">
    <location>
        <begin position="144"/>
        <end position="215"/>
    </location>
</feature>
<dbReference type="eggNOG" id="COG2197">
    <property type="taxonomic scope" value="Bacteria"/>
</dbReference>
<feature type="domain" description="Response regulatory" evidence="7">
    <location>
        <begin position="2"/>
        <end position="122"/>
    </location>
</feature>
<dbReference type="SUPFAM" id="SSF52172">
    <property type="entry name" value="CheY-like"/>
    <property type="match status" value="1"/>
</dbReference>
<organism evidence="8 9">
    <name type="scientific">Brachybacterium phenoliresistens</name>
    <dbReference type="NCBI Taxonomy" id="396014"/>
    <lineage>
        <taxon>Bacteria</taxon>
        <taxon>Bacillati</taxon>
        <taxon>Actinomycetota</taxon>
        <taxon>Actinomycetes</taxon>
        <taxon>Micrococcales</taxon>
        <taxon>Dermabacteraceae</taxon>
        <taxon>Brachybacterium</taxon>
    </lineage>
</organism>
<dbReference type="HOGENOM" id="CLU_000445_90_0_11"/>
<keyword evidence="2" id="KW-0805">Transcription regulation</keyword>
<comment type="caution">
    <text evidence="8">The sequence shown here is derived from an EMBL/GenBank/DDBJ whole genome shotgun (WGS) entry which is preliminary data.</text>
</comment>
<dbReference type="CDD" id="cd17535">
    <property type="entry name" value="REC_NarL-like"/>
    <property type="match status" value="1"/>
</dbReference>
<dbReference type="SMART" id="SM00421">
    <property type="entry name" value="HTH_LUXR"/>
    <property type="match status" value="1"/>
</dbReference>
<dbReference type="CDD" id="cd06170">
    <property type="entry name" value="LuxR_C_like"/>
    <property type="match status" value="1"/>
</dbReference>
<dbReference type="PANTHER" id="PTHR43214:SF24">
    <property type="entry name" value="TRANSCRIPTIONAL REGULATORY PROTEIN NARL-RELATED"/>
    <property type="match status" value="1"/>
</dbReference>
<evidence type="ECO:0000259" key="7">
    <source>
        <dbReference type="PROSITE" id="PS50110"/>
    </source>
</evidence>
<dbReference type="GO" id="GO:0003677">
    <property type="term" value="F:DNA binding"/>
    <property type="evidence" value="ECO:0007669"/>
    <property type="project" value="UniProtKB-KW"/>
</dbReference>
<dbReference type="PROSITE" id="PS00622">
    <property type="entry name" value="HTH_LUXR_1"/>
    <property type="match status" value="1"/>
</dbReference>
<keyword evidence="4" id="KW-0804">Transcription</keyword>
<dbReference type="PROSITE" id="PS50043">
    <property type="entry name" value="HTH_LUXR_2"/>
    <property type="match status" value="1"/>
</dbReference>
<reference evidence="8 9" key="1">
    <citation type="submission" date="2014-02" db="EMBL/GenBank/DDBJ databases">
        <title>Genome sequence of Brachybacterium phenoliresistens strain W13A50.</title>
        <authorList>
            <person name="Wang X."/>
        </authorList>
    </citation>
    <scope>NUCLEOTIDE SEQUENCE [LARGE SCALE GENOMIC DNA]</scope>
    <source>
        <strain evidence="8 9">W13A50</strain>
    </source>
</reference>
<dbReference type="Pfam" id="PF00072">
    <property type="entry name" value="Response_reg"/>
    <property type="match status" value="1"/>
</dbReference>
<evidence type="ECO:0000256" key="3">
    <source>
        <dbReference type="ARBA" id="ARBA00023125"/>
    </source>
</evidence>
<feature type="modified residue" description="4-aspartylphosphate" evidence="5">
    <location>
        <position position="52"/>
    </location>
</feature>
<evidence type="ECO:0000256" key="5">
    <source>
        <dbReference type="PROSITE-ProRule" id="PRU00169"/>
    </source>
</evidence>
<dbReference type="AlphaFoldDB" id="Z9JY81"/>
<dbReference type="PANTHER" id="PTHR43214">
    <property type="entry name" value="TWO-COMPONENT RESPONSE REGULATOR"/>
    <property type="match status" value="1"/>
</dbReference>
<evidence type="ECO:0000259" key="6">
    <source>
        <dbReference type="PROSITE" id="PS50043"/>
    </source>
</evidence>
<dbReference type="InterPro" id="IPR016032">
    <property type="entry name" value="Sig_transdc_resp-reg_C-effctor"/>
</dbReference>
<name>Z9JY81_9MICO</name>
<dbReference type="PRINTS" id="PR00038">
    <property type="entry name" value="HTHLUXR"/>
</dbReference>
<dbReference type="Pfam" id="PF00196">
    <property type="entry name" value="GerE"/>
    <property type="match status" value="1"/>
</dbReference>
<evidence type="ECO:0000256" key="2">
    <source>
        <dbReference type="ARBA" id="ARBA00023015"/>
    </source>
</evidence>
<dbReference type="STRING" id="396014.BF93_07075"/>
<dbReference type="InterPro" id="IPR011006">
    <property type="entry name" value="CheY-like_superfamily"/>
</dbReference>
<evidence type="ECO:0000313" key="9">
    <source>
        <dbReference type="Proteomes" id="UP000023067"/>
    </source>
</evidence>
<keyword evidence="1 5" id="KW-0597">Phosphoprotein</keyword>
<dbReference type="InterPro" id="IPR039420">
    <property type="entry name" value="WalR-like"/>
</dbReference>
<dbReference type="EMBL" id="JDYK01000002">
    <property type="protein sequence ID" value="EWS82776.1"/>
    <property type="molecule type" value="Genomic_DNA"/>
</dbReference>
<proteinExistence type="predicted"/>
<dbReference type="PATRIC" id="fig|396014.3.peg.405"/>
<dbReference type="GO" id="GO:0000160">
    <property type="term" value="P:phosphorelay signal transduction system"/>
    <property type="evidence" value="ECO:0007669"/>
    <property type="project" value="InterPro"/>
</dbReference>
<dbReference type="InterPro" id="IPR058245">
    <property type="entry name" value="NreC/VraR/RcsB-like_REC"/>
</dbReference>
<dbReference type="PROSITE" id="PS50110">
    <property type="entry name" value="RESPONSE_REGULATORY"/>
    <property type="match status" value="1"/>
</dbReference>
<sequence length="222" mass="24074">MSVILADDAVLLREGLRSLLEEEGLEVLASVGDGDALQRAVAEHRPNLAIVDVRMPPTHTDEGLVAALAIKRARPEVGVLVLSQYVVREYATELLGADIPGVGYLLKDRITEIDAFLDAVQRVAAGGTVIDPAVLRGLLATPEQQRRIQRLTPRELEVLEAMSAGMSNRGIAEQLHLSLSSVEKACSAIFDKLDLVGDDRSSRRVMAVLRYHQGQEDPGPAR</sequence>